<dbReference type="InterPro" id="IPR016040">
    <property type="entry name" value="NAD(P)-bd_dom"/>
</dbReference>
<dbReference type="PANTHER" id="PTHR48079">
    <property type="entry name" value="PROTEIN YEEZ"/>
    <property type="match status" value="1"/>
</dbReference>
<organism evidence="2 3">
    <name type="scientific">Paractinoplanes brasiliensis</name>
    <dbReference type="NCBI Taxonomy" id="52695"/>
    <lineage>
        <taxon>Bacteria</taxon>
        <taxon>Bacillati</taxon>
        <taxon>Actinomycetota</taxon>
        <taxon>Actinomycetes</taxon>
        <taxon>Micromonosporales</taxon>
        <taxon>Micromonosporaceae</taxon>
        <taxon>Paractinoplanes</taxon>
    </lineage>
</organism>
<dbReference type="SUPFAM" id="SSF51735">
    <property type="entry name" value="NAD(P)-binding Rossmann-fold domains"/>
    <property type="match status" value="1"/>
</dbReference>
<keyword evidence="3" id="KW-1185">Reference proteome</keyword>
<dbReference type="InterPro" id="IPR051783">
    <property type="entry name" value="NAD(P)-dependent_oxidoreduct"/>
</dbReference>
<dbReference type="RefSeq" id="WP_133876179.1">
    <property type="nucleotide sequence ID" value="NZ_BOMD01000057.1"/>
</dbReference>
<dbReference type="Proteomes" id="UP000294901">
    <property type="component" value="Unassembled WGS sequence"/>
</dbReference>
<dbReference type="EMBL" id="SNWR01000001">
    <property type="protein sequence ID" value="TDO42260.1"/>
    <property type="molecule type" value="Genomic_DNA"/>
</dbReference>
<accession>A0A4R6JZF3</accession>
<sequence length="298" mass="30788">MPARSRKAWAVRVVGATGYIGSRVLTVLLGAGHSVTALVRDPSRVRGEGARLVTGNMRDRGLVRGLAADAEAVIATATPGDATSAEADRDFVGAVLDGLRPGATFVRTGGIWVHGEGDALTEETPLSPPALVAWRAEIDSRALAAPGIRSLLVEPGIVYGHGTGIPALVFGQERVGDPAALQLIGPGTQHWTTVHVDDLAELYLATLTAGAAGDRFLAVGGFNPTVAELGEAAARRLGLDGRVVAEDPAGTVARLGGFGEALLLDQQASGEKARRVLGWKPSRPSLLETFASGEYDPA</sequence>
<name>A0A4R6JZF3_9ACTN</name>
<gene>
    <name evidence="2" type="ORF">C8E87_6027</name>
</gene>
<reference evidence="2 3" key="1">
    <citation type="submission" date="2019-03" db="EMBL/GenBank/DDBJ databases">
        <title>Sequencing the genomes of 1000 actinobacteria strains.</title>
        <authorList>
            <person name="Klenk H.-P."/>
        </authorList>
    </citation>
    <scope>NUCLEOTIDE SEQUENCE [LARGE SCALE GENOMIC DNA]</scope>
    <source>
        <strain evidence="2 3">DSM 43805</strain>
    </source>
</reference>
<dbReference type="OrthoDB" id="9787292at2"/>
<dbReference type="GO" id="GO:0004029">
    <property type="term" value="F:aldehyde dehydrogenase (NAD+) activity"/>
    <property type="evidence" value="ECO:0007669"/>
    <property type="project" value="TreeGrafter"/>
</dbReference>
<dbReference type="InterPro" id="IPR036291">
    <property type="entry name" value="NAD(P)-bd_dom_sf"/>
</dbReference>
<dbReference type="GO" id="GO:0005737">
    <property type="term" value="C:cytoplasm"/>
    <property type="evidence" value="ECO:0007669"/>
    <property type="project" value="TreeGrafter"/>
</dbReference>
<feature type="domain" description="NAD(P)-binding" evidence="1">
    <location>
        <begin position="15"/>
        <end position="88"/>
    </location>
</feature>
<evidence type="ECO:0000259" key="1">
    <source>
        <dbReference type="Pfam" id="PF13460"/>
    </source>
</evidence>
<proteinExistence type="predicted"/>
<dbReference type="Pfam" id="PF13460">
    <property type="entry name" value="NAD_binding_10"/>
    <property type="match status" value="1"/>
</dbReference>
<evidence type="ECO:0000313" key="3">
    <source>
        <dbReference type="Proteomes" id="UP000294901"/>
    </source>
</evidence>
<dbReference type="PANTHER" id="PTHR48079:SF6">
    <property type="entry name" value="NAD(P)-BINDING DOMAIN-CONTAINING PROTEIN-RELATED"/>
    <property type="match status" value="1"/>
</dbReference>
<protein>
    <submittedName>
        <fullName evidence="2">Nucleoside-diphosphate-sugar epimerase</fullName>
    </submittedName>
</protein>
<comment type="caution">
    <text evidence="2">The sequence shown here is derived from an EMBL/GenBank/DDBJ whole genome shotgun (WGS) entry which is preliminary data.</text>
</comment>
<evidence type="ECO:0000313" key="2">
    <source>
        <dbReference type="EMBL" id="TDO42260.1"/>
    </source>
</evidence>
<dbReference type="AlphaFoldDB" id="A0A4R6JZF3"/>
<dbReference type="Gene3D" id="3.40.50.720">
    <property type="entry name" value="NAD(P)-binding Rossmann-like Domain"/>
    <property type="match status" value="1"/>
</dbReference>